<keyword evidence="7" id="KW-0479">Metal-binding</keyword>
<dbReference type="EMBL" id="JBHLTP010000011">
    <property type="protein sequence ID" value="MFC0524547.1"/>
    <property type="molecule type" value="Genomic_DNA"/>
</dbReference>
<dbReference type="Proteomes" id="UP001589836">
    <property type="component" value="Unassembled WGS sequence"/>
</dbReference>
<dbReference type="InterPro" id="IPR029044">
    <property type="entry name" value="Nucleotide-diphossugar_trans"/>
</dbReference>
<proteinExistence type="inferred from homology"/>
<gene>
    <name evidence="13" type="ORF">ACFFGV_13305</name>
</gene>
<reference evidence="13 14" key="1">
    <citation type="submission" date="2024-09" db="EMBL/GenBank/DDBJ databases">
        <authorList>
            <person name="Sun Q."/>
            <person name="Mori K."/>
        </authorList>
    </citation>
    <scope>NUCLEOTIDE SEQUENCE [LARGE SCALE GENOMIC DNA]</scope>
    <source>
        <strain evidence="13 14">NCAIM B.02529</strain>
    </source>
</reference>
<evidence type="ECO:0000256" key="6">
    <source>
        <dbReference type="ARBA" id="ARBA00022695"/>
    </source>
</evidence>
<evidence type="ECO:0000256" key="11">
    <source>
        <dbReference type="ARBA" id="ARBA00049336"/>
    </source>
</evidence>
<dbReference type="EC" id="2.7.7.24" evidence="3"/>
<keyword evidence="5" id="KW-0808">Transferase</keyword>
<comment type="caution">
    <text evidence="13">The sequence shown here is derived from an EMBL/GenBank/DDBJ whole genome shotgun (WGS) entry which is preliminary data.</text>
</comment>
<comment type="cofactor">
    <cofactor evidence="1">
        <name>Mg(2+)</name>
        <dbReference type="ChEBI" id="CHEBI:18420"/>
    </cofactor>
</comment>
<feature type="domain" description="Nucleotidyl transferase" evidence="12">
    <location>
        <begin position="2"/>
        <end position="235"/>
    </location>
</feature>
<evidence type="ECO:0000256" key="7">
    <source>
        <dbReference type="ARBA" id="ARBA00022723"/>
    </source>
</evidence>
<evidence type="ECO:0000256" key="9">
    <source>
        <dbReference type="ARBA" id="ARBA00032492"/>
    </source>
</evidence>
<evidence type="ECO:0000256" key="8">
    <source>
        <dbReference type="ARBA" id="ARBA00022842"/>
    </source>
</evidence>
<comment type="catalytic activity">
    <reaction evidence="11">
        <text>dTTP + alpha-D-glucose 1-phosphate + H(+) = dTDP-alpha-D-glucose + diphosphate</text>
        <dbReference type="Rhea" id="RHEA:15225"/>
        <dbReference type="ChEBI" id="CHEBI:15378"/>
        <dbReference type="ChEBI" id="CHEBI:33019"/>
        <dbReference type="ChEBI" id="CHEBI:37568"/>
        <dbReference type="ChEBI" id="CHEBI:57477"/>
        <dbReference type="ChEBI" id="CHEBI:58601"/>
        <dbReference type="EC" id="2.7.7.24"/>
    </reaction>
</comment>
<evidence type="ECO:0000256" key="3">
    <source>
        <dbReference type="ARBA" id="ARBA00012461"/>
    </source>
</evidence>
<evidence type="ECO:0000313" key="13">
    <source>
        <dbReference type="EMBL" id="MFC0524547.1"/>
    </source>
</evidence>
<evidence type="ECO:0000256" key="5">
    <source>
        <dbReference type="ARBA" id="ARBA00022679"/>
    </source>
</evidence>
<sequence>MKGVILAGGTGSRLKPLTNIHNKHLLPVGRYPMIYWSIIKLKDAGIDDIIIVTNKHDLSSFIQLLGNGEEWNVKLTFMIQVKQGAGIADALLRAEPHIKGESVVVLLGDNVFEDPLDKYVHQFRKQGEGARVLLYKVDDPSRFGVPELDVKTNKIVAIHEKPKLPPSSYCVTGIYMFDDQVLSYIQQLTPSMRNELEITDVNNIYIEKGKLEFDILAGWWIDAGTHESLFKASALLYDMEQKRDVHEE</sequence>
<dbReference type="InterPro" id="IPR005907">
    <property type="entry name" value="G1P_thy_trans_s"/>
</dbReference>
<evidence type="ECO:0000256" key="2">
    <source>
        <dbReference type="ARBA" id="ARBA00010480"/>
    </source>
</evidence>
<evidence type="ECO:0000313" key="14">
    <source>
        <dbReference type="Proteomes" id="UP001589836"/>
    </source>
</evidence>
<evidence type="ECO:0000256" key="10">
    <source>
        <dbReference type="ARBA" id="ARBA00032598"/>
    </source>
</evidence>
<dbReference type="RefSeq" id="WP_377348625.1">
    <property type="nucleotide sequence ID" value="NZ_JBHLTP010000011.1"/>
</dbReference>
<dbReference type="Pfam" id="PF00483">
    <property type="entry name" value="NTP_transferase"/>
    <property type="match status" value="1"/>
</dbReference>
<dbReference type="InterPro" id="IPR005835">
    <property type="entry name" value="NTP_transferase_dom"/>
</dbReference>
<comment type="similarity">
    <text evidence="2">Belongs to the glucose-1-phosphate thymidylyltransferase family.</text>
</comment>
<organism evidence="13 14">
    <name type="scientific">Pontibacillus salicampi</name>
    <dbReference type="NCBI Taxonomy" id="1449801"/>
    <lineage>
        <taxon>Bacteria</taxon>
        <taxon>Bacillati</taxon>
        <taxon>Bacillota</taxon>
        <taxon>Bacilli</taxon>
        <taxon>Bacillales</taxon>
        <taxon>Bacillaceae</taxon>
        <taxon>Pontibacillus</taxon>
    </lineage>
</organism>
<name>A0ABV6LQ53_9BACI</name>
<dbReference type="Gene3D" id="3.90.550.10">
    <property type="entry name" value="Spore Coat Polysaccharide Biosynthesis Protein SpsA, Chain A"/>
    <property type="match status" value="1"/>
</dbReference>
<evidence type="ECO:0000259" key="12">
    <source>
        <dbReference type="Pfam" id="PF00483"/>
    </source>
</evidence>
<evidence type="ECO:0000256" key="1">
    <source>
        <dbReference type="ARBA" id="ARBA00001946"/>
    </source>
</evidence>
<keyword evidence="14" id="KW-1185">Reference proteome</keyword>
<protein>
    <recommendedName>
        <fullName evidence="4">Glucose-1-phosphate thymidylyltransferase</fullName>
        <ecNumber evidence="3">2.7.7.24</ecNumber>
    </recommendedName>
    <alternativeName>
        <fullName evidence="10">dTDP-glucose pyrophosphorylase</fullName>
    </alternativeName>
    <alternativeName>
        <fullName evidence="9">dTDP-glucose synthase</fullName>
    </alternativeName>
</protein>
<dbReference type="SUPFAM" id="SSF53448">
    <property type="entry name" value="Nucleotide-diphospho-sugar transferases"/>
    <property type="match status" value="1"/>
</dbReference>
<accession>A0ABV6LQ53</accession>
<keyword evidence="6" id="KW-0548">Nucleotidyltransferase</keyword>
<dbReference type="PANTHER" id="PTHR43532:SF1">
    <property type="entry name" value="GLUCOSE-1-PHOSPHATE THYMIDYLYLTRANSFERASE 1"/>
    <property type="match status" value="1"/>
</dbReference>
<keyword evidence="8" id="KW-0460">Magnesium</keyword>
<evidence type="ECO:0000256" key="4">
    <source>
        <dbReference type="ARBA" id="ARBA00017654"/>
    </source>
</evidence>
<dbReference type="PANTHER" id="PTHR43532">
    <property type="entry name" value="GLUCOSE-1-PHOSPHATE THYMIDYLYLTRANSFERASE"/>
    <property type="match status" value="1"/>
</dbReference>